<reference evidence="2" key="1">
    <citation type="submission" date="2017-09" db="EMBL/GenBank/DDBJ databases">
        <title>Depth-based differentiation of microbial function through sediment-hosted aquifers and enrichment of novel symbionts in the deep terrestrial subsurface.</title>
        <authorList>
            <person name="Probst A.J."/>
            <person name="Ladd B."/>
            <person name="Jarett J.K."/>
            <person name="Geller-Mcgrath D.E."/>
            <person name="Sieber C.M.K."/>
            <person name="Emerson J.B."/>
            <person name="Anantharaman K."/>
            <person name="Thomas B.C."/>
            <person name="Malmstrom R."/>
            <person name="Stieglmeier M."/>
            <person name="Klingl A."/>
            <person name="Woyke T."/>
            <person name="Ryan C.M."/>
            <person name="Banfield J.F."/>
        </authorList>
    </citation>
    <scope>NUCLEOTIDE SEQUENCE [LARGE SCALE GENOMIC DNA]</scope>
</reference>
<dbReference type="SUPFAM" id="SSF56281">
    <property type="entry name" value="Metallo-hydrolase/oxidoreductase"/>
    <property type="match status" value="1"/>
</dbReference>
<name>A0A2M6WKS5_9BACT</name>
<evidence type="ECO:0000313" key="1">
    <source>
        <dbReference type="EMBL" id="PIT93379.1"/>
    </source>
</evidence>
<dbReference type="PANTHER" id="PTHR39189:SF1">
    <property type="entry name" value="UPF0173 METAL-DEPENDENT HYDROLASE YTKL"/>
    <property type="match status" value="1"/>
</dbReference>
<organism evidence="1 2">
    <name type="scientific">Candidatus Harrisonbacteria bacterium CG10_big_fil_rev_8_21_14_0_10_38_8</name>
    <dbReference type="NCBI Taxonomy" id="1974582"/>
    <lineage>
        <taxon>Bacteria</taxon>
        <taxon>Candidatus Harrisoniibacteriota</taxon>
    </lineage>
</organism>
<sequence length="210" mass="23192">MTINWYGEGCFKITEGGVTMLVDPFDKDTGLSIPRSKTDIVLKTITKAVTVEDDKPLGGFADDSFVINGPGSYEVKGVGITGWQLVKNSNEKESKAVYRVKFGDLVLGFLGHISEFNDAEIIEELDEIDILFIPGGNAPYISQEVASKLIRQIEPRLIIPTHYAVQGLKRKADNTESFVKAVGAKAEQVDKLSIKKKDLPEKTEIRIFTL</sequence>
<gene>
    <name evidence="1" type="ORF">COU06_00200</name>
</gene>
<dbReference type="AlphaFoldDB" id="A0A2M6WKS5"/>
<accession>A0A2M6WKS5</accession>
<evidence type="ECO:0008006" key="3">
    <source>
        <dbReference type="Google" id="ProtNLM"/>
    </source>
</evidence>
<dbReference type="Proteomes" id="UP000229112">
    <property type="component" value="Unassembled WGS sequence"/>
</dbReference>
<dbReference type="InterPro" id="IPR036866">
    <property type="entry name" value="RibonucZ/Hydroxyglut_hydro"/>
</dbReference>
<comment type="caution">
    <text evidence="1">The sequence shown here is derived from an EMBL/GenBank/DDBJ whole genome shotgun (WGS) entry which is preliminary data.</text>
</comment>
<proteinExistence type="predicted"/>
<dbReference type="Pfam" id="PF13483">
    <property type="entry name" value="Lactamase_B_3"/>
    <property type="match status" value="1"/>
</dbReference>
<dbReference type="Gene3D" id="3.60.15.10">
    <property type="entry name" value="Ribonuclease Z/Hydroxyacylglutathione hydrolase-like"/>
    <property type="match status" value="1"/>
</dbReference>
<dbReference type="PANTHER" id="PTHR39189">
    <property type="entry name" value="UPF0173 METAL-DEPENDENT HYDROLASE YTKL"/>
    <property type="match status" value="1"/>
</dbReference>
<evidence type="ECO:0000313" key="2">
    <source>
        <dbReference type="Proteomes" id="UP000229112"/>
    </source>
</evidence>
<dbReference type="EMBL" id="PFAY01000002">
    <property type="protein sequence ID" value="PIT93379.1"/>
    <property type="molecule type" value="Genomic_DNA"/>
</dbReference>
<protein>
    <recommendedName>
        <fullName evidence="3">Lactamase</fullName>
    </recommendedName>
</protein>